<protein>
    <submittedName>
        <fullName evidence="3">INO80 complex subunit B-like Protein</fullName>
    </submittedName>
</protein>
<dbReference type="GO" id="GO:0031011">
    <property type="term" value="C:Ino80 complex"/>
    <property type="evidence" value="ECO:0000318"/>
    <property type="project" value="GO_Central"/>
</dbReference>
<dbReference type="HOGENOM" id="CLU_070409_2_1_1"/>
<dbReference type="SMART" id="SM01406">
    <property type="entry name" value="PAPA-1"/>
    <property type="match status" value="1"/>
</dbReference>
<accession>D6X4Z0</accession>
<dbReference type="PhylomeDB" id="D6X4Z0"/>
<feature type="region of interest" description="Disordered" evidence="1">
    <location>
        <begin position="1"/>
        <end position="69"/>
    </location>
</feature>
<dbReference type="CDD" id="cd23021">
    <property type="entry name" value="zf-HIT_IN80B"/>
    <property type="match status" value="1"/>
</dbReference>
<keyword evidence="4" id="KW-1185">Reference proteome</keyword>
<dbReference type="OrthoDB" id="2021186at2759"/>
<reference evidence="3 4" key="2">
    <citation type="journal article" date="2010" name="Nucleic Acids Res.">
        <title>BeetleBase in 2010: revisions to provide comprehensive genomic information for Tribolium castaneum.</title>
        <authorList>
            <person name="Kim H.S."/>
            <person name="Murphy T."/>
            <person name="Xia J."/>
            <person name="Caragea D."/>
            <person name="Park Y."/>
            <person name="Beeman R.W."/>
            <person name="Lorenzen M.D."/>
            <person name="Butcher S."/>
            <person name="Manak J.R."/>
            <person name="Brown S.J."/>
        </authorList>
    </citation>
    <scope>GENOME REANNOTATION</scope>
    <source>
        <strain evidence="3 4">Georgia GA2</strain>
    </source>
</reference>
<organism evidence="3 4">
    <name type="scientific">Tribolium castaneum</name>
    <name type="common">Red flour beetle</name>
    <dbReference type="NCBI Taxonomy" id="7070"/>
    <lineage>
        <taxon>Eukaryota</taxon>
        <taxon>Metazoa</taxon>
        <taxon>Ecdysozoa</taxon>
        <taxon>Arthropoda</taxon>
        <taxon>Hexapoda</taxon>
        <taxon>Insecta</taxon>
        <taxon>Pterygota</taxon>
        <taxon>Neoptera</taxon>
        <taxon>Endopterygota</taxon>
        <taxon>Coleoptera</taxon>
        <taxon>Polyphaga</taxon>
        <taxon>Cucujiformia</taxon>
        <taxon>Tenebrionidae</taxon>
        <taxon>Tenebrionidae incertae sedis</taxon>
        <taxon>Tribolium</taxon>
    </lineage>
</organism>
<proteinExistence type="predicted"/>
<feature type="compositionally biased region" description="Basic residues" evidence="1">
    <location>
        <begin position="1"/>
        <end position="15"/>
    </location>
</feature>
<feature type="compositionally biased region" description="Basic and acidic residues" evidence="1">
    <location>
        <begin position="58"/>
        <end position="67"/>
    </location>
</feature>
<feature type="domain" description="INO80 complex subunit B-like conserved region" evidence="2">
    <location>
        <begin position="132"/>
        <end position="204"/>
    </location>
</feature>
<evidence type="ECO:0000256" key="1">
    <source>
        <dbReference type="SAM" id="MobiDB-lite"/>
    </source>
</evidence>
<feature type="compositionally biased region" description="Basic and acidic residues" evidence="1">
    <location>
        <begin position="146"/>
        <end position="161"/>
    </location>
</feature>
<dbReference type="PANTHER" id="PTHR21561:SF12">
    <property type="entry name" value="INO80 COMPLEX SUBUNIT B"/>
    <property type="match status" value="1"/>
</dbReference>
<dbReference type="InterPro" id="IPR006880">
    <property type="entry name" value="INO80B_C"/>
</dbReference>
<dbReference type="AlphaFoldDB" id="D6X4Z0"/>
<evidence type="ECO:0000313" key="3">
    <source>
        <dbReference type="EMBL" id="EEZ97220.1"/>
    </source>
</evidence>
<feature type="region of interest" description="Disordered" evidence="1">
    <location>
        <begin position="141"/>
        <end position="161"/>
    </location>
</feature>
<name>D6X4Z0_TRICA</name>
<evidence type="ECO:0000313" key="4">
    <source>
        <dbReference type="Proteomes" id="UP000007266"/>
    </source>
</evidence>
<dbReference type="Proteomes" id="UP000007266">
    <property type="component" value="Linkage group 10"/>
</dbReference>
<dbReference type="eggNOG" id="ENOG502QUQX">
    <property type="taxonomic scope" value="Eukaryota"/>
</dbReference>
<evidence type="ECO:0000259" key="2">
    <source>
        <dbReference type="SMART" id="SM01406"/>
    </source>
</evidence>
<dbReference type="EMBL" id="KQ971381">
    <property type="protein sequence ID" value="EEZ97220.1"/>
    <property type="molecule type" value="Genomic_DNA"/>
</dbReference>
<dbReference type="KEGG" id="tca:103314483"/>
<dbReference type="GO" id="GO:0006338">
    <property type="term" value="P:chromatin remodeling"/>
    <property type="evidence" value="ECO:0007669"/>
    <property type="project" value="InterPro"/>
</dbReference>
<sequence>MELQKSKKSKVKRRPPLPEDDTSGDLLIVDESGAKTKSPVNKPPSASSSGNKKRKKRDSASSDEERWLTAIESGKLEDVDDELKKIKPKDPALMTARQRAMYEREVDGSPSVTTPTLMSLPTGYKEKVMTAEAIQKAAIKSQKRKQLADEKREKDKKKTMERLLKKQESKAAKAAKNKITKAQTPMILYRQNVGLTTVSFPQGMDWPLPGAGGKEPPKATLCSMGCGNVKKYSCSRTNAPLCSLTCYKRNIASRIL</sequence>
<dbReference type="OMA" id="MPCGVIG"/>
<gene>
    <name evidence="3" type="primary">AUGUSTUS-3.0.2_11013</name>
    <name evidence="3" type="ORF">TcasGA2_TC011013</name>
</gene>
<dbReference type="InterPro" id="IPR029523">
    <property type="entry name" value="INO80B/Ies2"/>
</dbReference>
<dbReference type="STRING" id="7070.D6X4Z0"/>
<dbReference type="InterPro" id="IPR007529">
    <property type="entry name" value="Znf_HIT"/>
</dbReference>
<reference evidence="3 4" key="1">
    <citation type="journal article" date="2008" name="Nature">
        <title>The genome of the model beetle and pest Tribolium castaneum.</title>
        <authorList>
            <consortium name="Tribolium Genome Sequencing Consortium"/>
            <person name="Richards S."/>
            <person name="Gibbs R.A."/>
            <person name="Weinstock G.M."/>
            <person name="Brown S.J."/>
            <person name="Denell R."/>
            <person name="Beeman R.W."/>
            <person name="Gibbs R."/>
            <person name="Beeman R.W."/>
            <person name="Brown S.J."/>
            <person name="Bucher G."/>
            <person name="Friedrich M."/>
            <person name="Grimmelikhuijzen C.J."/>
            <person name="Klingler M."/>
            <person name="Lorenzen M."/>
            <person name="Richards S."/>
            <person name="Roth S."/>
            <person name="Schroder R."/>
            <person name="Tautz D."/>
            <person name="Zdobnov E.M."/>
            <person name="Muzny D."/>
            <person name="Gibbs R.A."/>
            <person name="Weinstock G.M."/>
            <person name="Attaway T."/>
            <person name="Bell S."/>
            <person name="Buhay C.J."/>
            <person name="Chandrabose M.N."/>
            <person name="Chavez D."/>
            <person name="Clerk-Blankenburg K.P."/>
            <person name="Cree A."/>
            <person name="Dao M."/>
            <person name="Davis C."/>
            <person name="Chacko J."/>
            <person name="Dinh H."/>
            <person name="Dugan-Rocha S."/>
            <person name="Fowler G."/>
            <person name="Garner T.T."/>
            <person name="Garnes J."/>
            <person name="Gnirke A."/>
            <person name="Hawes A."/>
            <person name="Hernandez J."/>
            <person name="Hines S."/>
            <person name="Holder M."/>
            <person name="Hume J."/>
            <person name="Jhangiani S.N."/>
            <person name="Joshi V."/>
            <person name="Khan Z.M."/>
            <person name="Jackson L."/>
            <person name="Kovar C."/>
            <person name="Kowis A."/>
            <person name="Lee S."/>
            <person name="Lewis L.R."/>
            <person name="Margolis J."/>
            <person name="Morgan M."/>
            <person name="Nazareth L.V."/>
            <person name="Nguyen N."/>
            <person name="Okwuonu G."/>
            <person name="Parker D."/>
            <person name="Richards S."/>
            <person name="Ruiz S.J."/>
            <person name="Santibanez J."/>
            <person name="Savard J."/>
            <person name="Scherer S.E."/>
            <person name="Schneider B."/>
            <person name="Sodergren E."/>
            <person name="Tautz D."/>
            <person name="Vattahil S."/>
            <person name="Villasana D."/>
            <person name="White C.S."/>
            <person name="Wright R."/>
            <person name="Park Y."/>
            <person name="Beeman R.W."/>
            <person name="Lord J."/>
            <person name="Oppert B."/>
            <person name="Lorenzen M."/>
            <person name="Brown S."/>
            <person name="Wang L."/>
            <person name="Savard J."/>
            <person name="Tautz D."/>
            <person name="Richards S."/>
            <person name="Weinstock G."/>
            <person name="Gibbs R.A."/>
            <person name="Liu Y."/>
            <person name="Worley K."/>
            <person name="Weinstock G."/>
            <person name="Elsik C.G."/>
            <person name="Reese J.T."/>
            <person name="Elhaik E."/>
            <person name="Landan G."/>
            <person name="Graur D."/>
            <person name="Arensburger P."/>
            <person name="Atkinson P."/>
            <person name="Beeman R.W."/>
            <person name="Beidler J."/>
            <person name="Brown S.J."/>
            <person name="Demuth J.P."/>
            <person name="Drury D.W."/>
            <person name="Du Y.Z."/>
            <person name="Fujiwara H."/>
            <person name="Lorenzen M."/>
            <person name="Maselli V."/>
            <person name="Osanai M."/>
            <person name="Park Y."/>
            <person name="Robertson H.M."/>
            <person name="Tu Z."/>
            <person name="Wang J.J."/>
            <person name="Wang S."/>
            <person name="Richards S."/>
            <person name="Song H."/>
            <person name="Zhang L."/>
            <person name="Sodergren E."/>
            <person name="Werner D."/>
            <person name="Stanke M."/>
            <person name="Morgenstern B."/>
            <person name="Solovyev V."/>
            <person name="Kosarev P."/>
            <person name="Brown G."/>
            <person name="Chen H.C."/>
            <person name="Ermolaeva O."/>
            <person name="Hlavina W."/>
            <person name="Kapustin Y."/>
            <person name="Kiryutin B."/>
            <person name="Kitts P."/>
            <person name="Maglott D."/>
            <person name="Pruitt K."/>
            <person name="Sapojnikov V."/>
            <person name="Souvorov A."/>
            <person name="Mackey A.J."/>
            <person name="Waterhouse R.M."/>
            <person name="Wyder S."/>
            <person name="Zdobnov E.M."/>
            <person name="Zdobnov E.M."/>
            <person name="Wyder S."/>
            <person name="Kriventseva E.V."/>
            <person name="Kadowaki T."/>
            <person name="Bork P."/>
            <person name="Aranda M."/>
            <person name="Bao R."/>
            <person name="Beermann A."/>
            <person name="Berns N."/>
            <person name="Bolognesi R."/>
            <person name="Bonneton F."/>
            <person name="Bopp D."/>
            <person name="Brown S.J."/>
            <person name="Bucher G."/>
            <person name="Butts T."/>
            <person name="Chaumot A."/>
            <person name="Denell R.E."/>
            <person name="Ferrier D.E."/>
            <person name="Friedrich M."/>
            <person name="Gordon C.M."/>
            <person name="Jindra M."/>
            <person name="Klingler M."/>
            <person name="Lan Q."/>
            <person name="Lattorff H.M."/>
            <person name="Laudet V."/>
            <person name="von Levetsow C."/>
            <person name="Liu Z."/>
            <person name="Lutz R."/>
            <person name="Lynch J.A."/>
            <person name="da Fonseca R.N."/>
            <person name="Posnien N."/>
            <person name="Reuter R."/>
            <person name="Roth S."/>
            <person name="Savard J."/>
            <person name="Schinko J.B."/>
            <person name="Schmitt C."/>
            <person name="Schoppmeier M."/>
            <person name="Schroder R."/>
            <person name="Shippy T.D."/>
            <person name="Simonnet F."/>
            <person name="Marques-Souza H."/>
            <person name="Tautz D."/>
            <person name="Tomoyasu Y."/>
            <person name="Trauner J."/>
            <person name="Van der Zee M."/>
            <person name="Vervoort M."/>
            <person name="Wittkopp N."/>
            <person name="Wimmer E.A."/>
            <person name="Yang X."/>
            <person name="Jones A.K."/>
            <person name="Sattelle D.B."/>
            <person name="Ebert P.R."/>
            <person name="Nelson D."/>
            <person name="Scott J.G."/>
            <person name="Beeman R.W."/>
            <person name="Muthukrishnan S."/>
            <person name="Kramer K.J."/>
            <person name="Arakane Y."/>
            <person name="Beeman R.W."/>
            <person name="Zhu Q."/>
            <person name="Hogenkamp D."/>
            <person name="Dixit R."/>
            <person name="Oppert B."/>
            <person name="Jiang H."/>
            <person name="Zou Z."/>
            <person name="Marshall J."/>
            <person name="Elpidina E."/>
            <person name="Vinokurov K."/>
            <person name="Oppert C."/>
            <person name="Zou Z."/>
            <person name="Evans J."/>
            <person name="Lu Z."/>
            <person name="Zhao P."/>
            <person name="Sumathipala N."/>
            <person name="Altincicek B."/>
            <person name="Vilcinskas A."/>
            <person name="Williams M."/>
            <person name="Hultmark D."/>
            <person name="Hetru C."/>
            <person name="Jiang H."/>
            <person name="Grimmelikhuijzen C.J."/>
            <person name="Hauser F."/>
            <person name="Cazzamali G."/>
            <person name="Williamson M."/>
            <person name="Park Y."/>
            <person name="Li B."/>
            <person name="Tanaka Y."/>
            <person name="Predel R."/>
            <person name="Neupert S."/>
            <person name="Schachtner J."/>
            <person name="Verleyen P."/>
            <person name="Raible F."/>
            <person name="Bork P."/>
            <person name="Friedrich M."/>
            <person name="Walden K.K."/>
            <person name="Robertson H.M."/>
            <person name="Angeli S."/>
            <person name="Foret S."/>
            <person name="Bucher G."/>
            <person name="Schuetz S."/>
            <person name="Maleszka R."/>
            <person name="Wimmer E.A."/>
            <person name="Beeman R.W."/>
            <person name="Lorenzen M."/>
            <person name="Tomoyasu Y."/>
            <person name="Miller S.C."/>
            <person name="Grossmann D."/>
            <person name="Bucher G."/>
        </authorList>
    </citation>
    <scope>NUCLEOTIDE SEQUENCE [LARGE SCALE GENOMIC DNA]</scope>
    <source>
        <strain evidence="3 4">Georgia GA2</strain>
    </source>
</reference>
<dbReference type="Pfam" id="PF04438">
    <property type="entry name" value="zf-HIT"/>
    <property type="match status" value="1"/>
</dbReference>
<dbReference type="Gene3D" id="3.30.60.190">
    <property type="match status" value="1"/>
</dbReference>
<dbReference type="PANTHER" id="PTHR21561">
    <property type="entry name" value="INO80 COMPLEX SUBUNIT B"/>
    <property type="match status" value="1"/>
</dbReference>